<evidence type="ECO:0000313" key="3">
    <source>
        <dbReference type="EMBL" id="MBS2100816.1"/>
    </source>
</evidence>
<proteinExistence type="predicted"/>
<feature type="chain" id="PRO_5047094397" evidence="1">
    <location>
        <begin position="20"/>
        <end position="195"/>
    </location>
</feature>
<accession>A0ABS5K2B5</accession>
<name>A0ABS5K2B5_9BACT</name>
<dbReference type="InterPro" id="IPR025665">
    <property type="entry name" value="Beta-barrel_OMP_2"/>
</dbReference>
<gene>
    <name evidence="3" type="ORF">KEM10_21190</name>
</gene>
<sequence length="195" mass="20881">MKKLLFIVAVLAISMSSFAQTTFGVKAGVNFANGTGDDFEDMDMRTSILFGGFAKFSLSETFAFQPELLYSGQGAKASYTEEGVDFDGTLKMDYLNIPLMFKYYAGGGFNIQAGPQIGFLLSAKSKLEAGGESFDVDVKDEFKGLDLGLNLGLGYDLESGIGIDLRYGLGLSNVADYDDADGKNSVISLAVSYAF</sequence>
<protein>
    <submittedName>
        <fullName evidence="3">PorT family protein</fullName>
    </submittedName>
</protein>
<dbReference type="RefSeq" id="WP_212219406.1">
    <property type="nucleotide sequence ID" value="NZ_JAGUCO010000029.1"/>
</dbReference>
<evidence type="ECO:0000259" key="2">
    <source>
        <dbReference type="Pfam" id="PF13568"/>
    </source>
</evidence>
<evidence type="ECO:0000256" key="1">
    <source>
        <dbReference type="SAM" id="SignalP"/>
    </source>
</evidence>
<comment type="caution">
    <text evidence="3">The sequence shown here is derived from an EMBL/GenBank/DDBJ whole genome shotgun (WGS) entry which is preliminary data.</text>
</comment>
<dbReference type="EMBL" id="JAGUCO010000029">
    <property type="protein sequence ID" value="MBS2100816.1"/>
    <property type="molecule type" value="Genomic_DNA"/>
</dbReference>
<dbReference type="Pfam" id="PF13568">
    <property type="entry name" value="OMP_b-brl_2"/>
    <property type="match status" value="1"/>
</dbReference>
<keyword evidence="1" id="KW-0732">Signal</keyword>
<reference evidence="3 4" key="1">
    <citation type="journal article" date="2015" name="Int. J. Syst. Evol. Microbiol.">
        <title>Carboxylicivirga linearis sp. nov., isolated from a sea cucumber culture pond.</title>
        <authorList>
            <person name="Wang F.Q."/>
            <person name="Zhou Y.X."/>
            <person name="Lin X.Z."/>
            <person name="Chen G.J."/>
            <person name="Du Z.J."/>
        </authorList>
    </citation>
    <scope>NUCLEOTIDE SEQUENCE [LARGE SCALE GENOMIC DNA]</scope>
    <source>
        <strain evidence="3 4">FB218</strain>
    </source>
</reference>
<organism evidence="3 4">
    <name type="scientific">Carboxylicivirga linearis</name>
    <dbReference type="NCBI Taxonomy" id="1628157"/>
    <lineage>
        <taxon>Bacteria</taxon>
        <taxon>Pseudomonadati</taxon>
        <taxon>Bacteroidota</taxon>
        <taxon>Bacteroidia</taxon>
        <taxon>Marinilabiliales</taxon>
        <taxon>Marinilabiliaceae</taxon>
        <taxon>Carboxylicivirga</taxon>
    </lineage>
</organism>
<feature type="signal peptide" evidence="1">
    <location>
        <begin position="1"/>
        <end position="19"/>
    </location>
</feature>
<evidence type="ECO:0000313" key="4">
    <source>
        <dbReference type="Proteomes" id="UP000708576"/>
    </source>
</evidence>
<feature type="domain" description="Outer membrane protein beta-barrel" evidence="2">
    <location>
        <begin position="18"/>
        <end position="175"/>
    </location>
</feature>
<dbReference type="Proteomes" id="UP000708576">
    <property type="component" value="Unassembled WGS sequence"/>
</dbReference>
<keyword evidence="4" id="KW-1185">Reference proteome</keyword>